<keyword evidence="1" id="KW-0812">Transmembrane</keyword>
<evidence type="ECO:0000256" key="1">
    <source>
        <dbReference type="SAM" id="Phobius"/>
    </source>
</evidence>
<organism evidence="2 3">
    <name type="scientific">Sphingobacterium deserti</name>
    <dbReference type="NCBI Taxonomy" id="1229276"/>
    <lineage>
        <taxon>Bacteria</taxon>
        <taxon>Pseudomonadati</taxon>
        <taxon>Bacteroidota</taxon>
        <taxon>Sphingobacteriia</taxon>
        <taxon>Sphingobacteriales</taxon>
        <taxon>Sphingobacteriaceae</taxon>
        <taxon>Sphingobacterium</taxon>
    </lineage>
</organism>
<sequence>MMNAATLLLVHSYYRWVVLVAMVIQLYWLLTHARKGSIFSRKHYYVLVAYTLLYDVQLLIGWLLYINSALVDAFLNNISAGVKNRQLRFFGLEHVSMMSLAILLFNVATLRARKKIGKVGIFKSLIKWYLCIYLLILSSIPWSFSPLTSRPNFR</sequence>
<feature type="transmembrane region" description="Helical" evidence="1">
    <location>
        <begin position="86"/>
        <end position="105"/>
    </location>
</feature>
<dbReference type="Proteomes" id="UP000031802">
    <property type="component" value="Unassembled WGS sequence"/>
</dbReference>
<dbReference type="EMBL" id="JJMU01000002">
    <property type="protein sequence ID" value="KGE15955.1"/>
    <property type="molecule type" value="Genomic_DNA"/>
</dbReference>
<evidence type="ECO:0000313" key="2">
    <source>
        <dbReference type="EMBL" id="KGE15955.1"/>
    </source>
</evidence>
<keyword evidence="1" id="KW-1133">Transmembrane helix</keyword>
<gene>
    <name evidence="2" type="ORF">DI53_0070</name>
</gene>
<proteinExistence type="predicted"/>
<reference evidence="2 3" key="2">
    <citation type="journal article" date="2015" name="PLoS ONE">
        <title>Whole-Genome Optical Mapping and Finished Genome Sequence of Sphingobacterium deserti sp. nov., a New Species Isolated from the Western Desert of China.</title>
        <authorList>
            <person name="Teng C."/>
            <person name="Zhou Z."/>
            <person name="Molnar I."/>
            <person name="Li X."/>
            <person name="Tang R."/>
            <person name="Chen M."/>
            <person name="Wang L."/>
            <person name="Su S."/>
            <person name="Zhang W."/>
            <person name="Lin M."/>
        </authorList>
    </citation>
    <scope>NUCLEOTIDE SEQUENCE [LARGE SCALE GENOMIC DNA]</scope>
    <source>
        <strain evidence="3">ACCC05744</strain>
    </source>
</reference>
<comment type="caution">
    <text evidence="2">The sequence shown here is derived from an EMBL/GenBank/DDBJ whole genome shotgun (WGS) entry which is preliminary data.</text>
</comment>
<dbReference type="RefSeq" id="WP_037494145.1">
    <property type="nucleotide sequence ID" value="NZ_JJMU01000002.1"/>
</dbReference>
<accession>A0A0B8TC88</accession>
<protein>
    <submittedName>
        <fullName evidence="2">Uncharacterized protein</fullName>
    </submittedName>
</protein>
<dbReference type="OrthoDB" id="329514at2"/>
<dbReference type="PATRIC" id="fig|1229276.3.peg.76"/>
<dbReference type="AlphaFoldDB" id="A0A0B8TC88"/>
<name>A0A0B8TC88_9SPHI</name>
<keyword evidence="3" id="KW-1185">Reference proteome</keyword>
<evidence type="ECO:0000313" key="3">
    <source>
        <dbReference type="Proteomes" id="UP000031802"/>
    </source>
</evidence>
<dbReference type="STRING" id="1229276.DI53_0070"/>
<keyword evidence="1" id="KW-0472">Membrane</keyword>
<feature type="transmembrane region" description="Helical" evidence="1">
    <location>
        <begin position="126"/>
        <end position="144"/>
    </location>
</feature>
<feature type="transmembrane region" description="Helical" evidence="1">
    <location>
        <begin position="43"/>
        <end position="66"/>
    </location>
</feature>
<reference evidence="3" key="1">
    <citation type="submission" date="2014-04" db="EMBL/GenBank/DDBJ databases">
        <title>Whole-Genome optical mapping and complete genome sequence of Sphingobacterium deserti sp. nov., a new spaces isolated from desert in the west of China.</title>
        <authorList>
            <person name="Teng C."/>
            <person name="Zhou Z."/>
            <person name="Li X."/>
            <person name="Chen M."/>
            <person name="Lin M."/>
            <person name="Wang L."/>
            <person name="Su S."/>
            <person name="Zhang C."/>
            <person name="Zhang W."/>
        </authorList>
    </citation>
    <scope>NUCLEOTIDE SEQUENCE [LARGE SCALE GENOMIC DNA]</scope>
    <source>
        <strain evidence="3">ACCC05744</strain>
    </source>
</reference>
<feature type="transmembrane region" description="Helical" evidence="1">
    <location>
        <begin position="12"/>
        <end position="31"/>
    </location>
</feature>